<evidence type="ECO:0000256" key="5">
    <source>
        <dbReference type="ARBA" id="ARBA00023157"/>
    </source>
</evidence>
<organism evidence="6 7">
    <name type="scientific">Vanrija albida</name>
    <dbReference type="NCBI Taxonomy" id="181172"/>
    <lineage>
        <taxon>Eukaryota</taxon>
        <taxon>Fungi</taxon>
        <taxon>Dikarya</taxon>
        <taxon>Basidiomycota</taxon>
        <taxon>Agaricomycotina</taxon>
        <taxon>Tremellomycetes</taxon>
        <taxon>Trichosporonales</taxon>
        <taxon>Trichosporonaceae</taxon>
        <taxon>Vanrija</taxon>
    </lineage>
</organism>
<sequence>MAQECQAEACAIQACLQKNNYAEARCAAAVRDLYACCAAMYARARDAGVPEAEAKSESCPIPSVVARKMKQFEK</sequence>
<accession>A0ABR3Q167</accession>
<comment type="similarity">
    <text evidence="2">Belongs to the CMC4 family.</text>
</comment>
<dbReference type="InterPro" id="IPR027179">
    <property type="entry name" value="CMC4"/>
</dbReference>
<reference evidence="6 7" key="1">
    <citation type="submission" date="2023-08" db="EMBL/GenBank/DDBJ databases">
        <title>Annotated Genome Sequence of Vanrija albida AlHP1.</title>
        <authorList>
            <person name="Herzog R."/>
        </authorList>
    </citation>
    <scope>NUCLEOTIDE SEQUENCE [LARGE SCALE GENOMIC DNA]</scope>
    <source>
        <strain evidence="6 7">AlHP1</strain>
    </source>
</reference>
<dbReference type="GeneID" id="95986324"/>
<gene>
    <name evidence="6" type="primary">CMC4</name>
    <name evidence="6" type="ORF">Q8F55_005281</name>
</gene>
<evidence type="ECO:0000256" key="1">
    <source>
        <dbReference type="ARBA" id="ARBA00004569"/>
    </source>
</evidence>
<keyword evidence="5" id="KW-1015">Disulfide bond</keyword>
<dbReference type="InterPro" id="IPR009069">
    <property type="entry name" value="Cys_alpha_HP_mot_SF"/>
</dbReference>
<dbReference type="EMBL" id="JBBXJM010000004">
    <property type="protein sequence ID" value="KAL1408469.1"/>
    <property type="molecule type" value="Genomic_DNA"/>
</dbReference>
<keyword evidence="4" id="KW-0496">Mitochondrion</keyword>
<dbReference type="Pfam" id="PF08991">
    <property type="entry name" value="CMC4"/>
    <property type="match status" value="1"/>
</dbReference>
<name>A0ABR3Q167_9TREE</name>
<dbReference type="PROSITE" id="PS51808">
    <property type="entry name" value="CHCH"/>
    <property type="match status" value="1"/>
</dbReference>
<keyword evidence="7" id="KW-1185">Reference proteome</keyword>
<comment type="subcellular location">
    <subcellularLocation>
        <location evidence="1">Mitochondrion intermembrane space</location>
    </subcellularLocation>
</comment>
<dbReference type="Gene3D" id="1.10.287.1130">
    <property type="entry name" value="CytochromE C oxidase copper chaperone"/>
    <property type="match status" value="1"/>
</dbReference>
<dbReference type="PANTHER" id="PTHR15590">
    <property type="entry name" value="CX9C MOTIF-CONTAINING PROTEIN 4"/>
    <property type="match status" value="1"/>
</dbReference>
<evidence type="ECO:0000256" key="4">
    <source>
        <dbReference type="ARBA" id="ARBA00023128"/>
    </source>
</evidence>
<evidence type="ECO:0000313" key="7">
    <source>
        <dbReference type="Proteomes" id="UP001565368"/>
    </source>
</evidence>
<evidence type="ECO:0000256" key="3">
    <source>
        <dbReference type="ARBA" id="ARBA00019406"/>
    </source>
</evidence>
<comment type="caution">
    <text evidence="6">The sequence shown here is derived from an EMBL/GenBank/DDBJ whole genome shotgun (WGS) entry which is preliminary data.</text>
</comment>
<proteinExistence type="inferred from homology"/>
<evidence type="ECO:0000256" key="2">
    <source>
        <dbReference type="ARBA" id="ARBA00009858"/>
    </source>
</evidence>
<dbReference type="Proteomes" id="UP001565368">
    <property type="component" value="Unassembled WGS sequence"/>
</dbReference>
<protein>
    <recommendedName>
        <fullName evidence="3">Cx9C motif-containing protein 4, mitochondrial</fullName>
    </recommendedName>
</protein>
<dbReference type="RefSeq" id="XP_069208413.1">
    <property type="nucleotide sequence ID" value="XM_069353771.1"/>
</dbReference>
<evidence type="ECO:0000313" key="6">
    <source>
        <dbReference type="EMBL" id="KAL1408469.1"/>
    </source>
</evidence>
<dbReference type="PANTHER" id="PTHR15590:SF0">
    <property type="entry name" value="CX9C MOTIF-CONTAINING PROTEIN 4"/>
    <property type="match status" value="1"/>
</dbReference>
<dbReference type="SUPFAM" id="SSF47072">
    <property type="entry name" value="Cysteine alpha-hairpin motif"/>
    <property type="match status" value="1"/>
</dbReference>